<dbReference type="InterPro" id="IPR036962">
    <property type="entry name" value="Glyco_hydro_3_N_sf"/>
</dbReference>
<dbReference type="FunFam" id="3.20.20.300:FF:000014">
    <property type="entry name" value="Beta-hexosaminidase, lipoprotein"/>
    <property type="match status" value="1"/>
</dbReference>
<feature type="region of interest" description="Disordered" evidence="6">
    <location>
        <begin position="347"/>
        <end position="372"/>
    </location>
</feature>
<dbReference type="EMBL" id="BLAF01000041">
    <property type="protein sequence ID" value="GES23365.1"/>
    <property type="molecule type" value="Genomic_DNA"/>
</dbReference>
<dbReference type="Pfam" id="PF00933">
    <property type="entry name" value="Glyco_hydro_3"/>
    <property type="match status" value="1"/>
</dbReference>
<keyword evidence="9" id="KW-1185">Reference proteome</keyword>
<proteinExistence type="inferred from homology"/>
<name>A0A5M3XPV6_9ACTN</name>
<evidence type="ECO:0000313" key="8">
    <source>
        <dbReference type="EMBL" id="GES23365.1"/>
    </source>
</evidence>
<dbReference type="InterPro" id="IPR050226">
    <property type="entry name" value="NagZ_Beta-hexosaminidase"/>
</dbReference>
<feature type="domain" description="Glycoside hydrolase family 3 N-terminal" evidence="7">
    <location>
        <begin position="2"/>
        <end position="334"/>
    </location>
</feature>
<keyword evidence="5" id="KW-0326">Glycosidase</keyword>
<evidence type="ECO:0000256" key="4">
    <source>
        <dbReference type="ARBA" id="ARBA00022801"/>
    </source>
</evidence>
<evidence type="ECO:0000256" key="2">
    <source>
        <dbReference type="ARBA" id="ARBA00005336"/>
    </source>
</evidence>
<dbReference type="Proteomes" id="UP000377595">
    <property type="component" value="Unassembled WGS sequence"/>
</dbReference>
<evidence type="ECO:0000313" key="9">
    <source>
        <dbReference type="Proteomes" id="UP000377595"/>
    </source>
</evidence>
<dbReference type="PANTHER" id="PTHR30480">
    <property type="entry name" value="BETA-HEXOSAMINIDASE-RELATED"/>
    <property type="match status" value="1"/>
</dbReference>
<dbReference type="EC" id="3.2.1.52" evidence="3"/>
<dbReference type="NCBIfam" id="NF003740">
    <property type="entry name" value="PRK05337.1"/>
    <property type="match status" value="1"/>
</dbReference>
<protein>
    <recommendedName>
        <fullName evidence="3">beta-N-acetylhexosaminidase</fullName>
        <ecNumber evidence="3">3.2.1.52</ecNumber>
    </recommendedName>
</protein>
<gene>
    <name evidence="8" type="ORF">Aple_062640</name>
</gene>
<evidence type="ECO:0000256" key="6">
    <source>
        <dbReference type="SAM" id="MobiDB-lite"/>
    </source>
</evidence>
<dbReference type="PANTHER" id="PTHR30480:SF13">
    <property type="entry name" value="BETA-HEXOSAMINIDASE"/>
    <property type="match status" value="1"/>
</dbReference>
<evidence type="ECO:0000256" key="5">
    <source>
        <dbReference type="ARBA" id="ARBA00023295"/>
    </source>
</evidence>
<dbReference type="AlphaFoldDB" id="A0A5M3XPV6"/>
<comment type="catalytic activity">
    <reaction evidence="1">
        <text>Hydrolysis of terminal non-reducing N-acetyl-D-hexosamine residues in N-acetyl-beta-D-hexosaminides.</text>
        <dbReference type="EC" id="3.2.1.52"/>
    </reaction>
</comment>
<evidence type="ECO:0000256" key="3">
    <source>
        <dbReference type="ARBA" id="ARBA00012663"/>
    </source>
</evidence>
<dbReference type="SUPFAM" id="SSF51445">
    <property type="entry name" value="(Trans)glycosidases"/>
    <property type="match status" value="1"/>
</dbReference>
<dbReference type="Gene3D" id="3.20.20.300">
    <property type="entry name" value="Glycoside hydrolase, family 3, N-terminal domain"/>
    <property type="match status" value="1"/>
</dbReference>
<dbReference type="GO" id="GO:0004563">
    <property type="term" value="F:beta-N-acetylhexosaminidase activity"/>
    <property type="evidence" value="ECO:0007669"/>
    <property type="project" value="UniProtKB-EC"/>
</dbReference>
<evidence type="ECO:0000259" key="7">
    <source>
        <dbReference type="Pfam" id="PF00933"/>
    </source>
</evidence>
<keyword evidence="4" id="KW-0378">Hydrolase</keyword>
<reference evidence="8 9" key="1">
    <citation type="submission" date="2019-10" db="EMBL/GenBank/DDBJ databases">
        <title>Whole genome shotgun sequence of Acrocarpospora pleiomorpha NBRC 16267.</title>
        <authorList>
            <person name="Ichikawa N."/>
            <person name="Kimura A."/>
            <person name="Kitahashi Y."/>
            <person name="Komaki H."/>
            <person name="Oguchi A."/>
        </authorList>
    </citation>
    <scope>NUCLEOTIDE SEQUENCE [LARGE SCALE GENOMIC DNA]</scope>
    <source>
        <strain evidence="8 9">NBRC 16267</strain>
    </source>
</reference>
<dbReference type="InterPro" id="IPR017853">
    <property type="entry name" value="GH"/>
</dbReference>
<sequence>MTVEEKVGQLFMPVLYGSRADATHQENQARFGVGTPAQVIEKYHLGGMILFPGTGNIVDARQLAQLTAGLRAASPDVPFLIGVDQENGLVSRLGDLVTKLPGAQTLGETGNPANARAAAKITGTELRALGISMDFAPVADVNVNPRNPVIGPRAYGSDPDLVADMVSAAVKGFHDSGIAATAKHFPGHGDTATDSHTALPVIRHTRAEWERLDAPPFRAAITSGVDAIMTAHILMPRLDPSGDPATLSKKILTGLLRNELGFKGVISTDALNMEGVRKKYGDSEVAVRAILAGADILLMPPDLPTAYEAILTAIKSGRITQTRLNQSVHRILKLKFTRSLDNKNFFPPPNKAPSLIKTSEHRQKAARLTAKG</sequence>
<evidence type="ECO:0000256" key="1">
    <source>
        <dbReference type="ARBA" id="ARBA00001231"/>
    </source>
</evidence>
<comment type="caution">
    <text evidence="8">The sequence shown here is derived from an EMBL/GenBank/DDBJ whole genome shotgun (WGS) entry which is preliminary data.</text>
</comment>
<accession>A0A5M3XPV6</accession>
<organism evidence="8 9">
    <name type="scientific">Acrocarpospora pleiomorpha</name>
    <dbReference type="NCBI Taxonomy" id="90975"/>
    <lineage>
        <taxon>Bacteria</taxon>
        <taxon>Bacillati</taxon>
        <taxon>Actinomycetota</taxon>
        <taxon>Actinomycetes</taxon>
        <taxon>Streptosporangiales</taxon>
        <taxon>Streptosporangiaceae</taxon>
        <taxon>Acrocarpospora</taxon>
    </lineage>
</organism>
<comment type="similarity">
    <text evidence="2">Belongs to the glycosyl hydrolase 3 family.</text>
</comment>
<dbReference type="GO" id="GO:0005975">
    <property type="term" value="P:carbohydrate metabolic process"/>
    <property type="evidence" value="ECO:0007669"/>
    <property type="project" value="InterPro"/>
</dbReference>
<dbReference type="InterPro" id="IPR001764">
    <property type="entry name" value="Glyco_hydro_3_N"/>
</dbReference>
<dbReference type="GO" id="GO:0009254">
    <property type="term" value="P:peptidoglycan turnover"/>
    <property type="evidence" value="ECO:0007669"/>
    <property type="project" value="TreeGrafter"/>
</dbReference>